<reference evidence="1" key="1">
    <citation type="submission" date="2011-09" db="EMBL/GenBank/DDBJ databases">
        <title>Complete sequence of Halovivax ruber XH-70.</title>
        <authorList>
            <consortium name="US DOE Joint Genome Institute"/>
            <person name="Lucas S."/>
            <person name="Han J."/>
            <person name="Lapidus A."/>
            <person name="Cheng J.-F."/>
            <person name="Goodwin L."/>
            <person name="Pitluck S."/>
            <person name="Peters L."/>
            <person name="Mikhailova N."/>
            <person name="Davenport K."/>
            <person name="Detter J.C."/>
            <person name="Han C."/>
            <person name="Tapia R."/>
            <person name="Land M."/>
            <person name="Hauser L."/>
            <person name="Kyrpides N."/>
            <person name="Ivanova N."/>
            <person name="Pagani I."/>
            <person name="Sproer C."/>
            <person name="Anderson I."/>
            <person name="Woyke T."/>
        </authorList>
    </citation>
    <scope>NUCLEOTIDE SEQUENCE</scope>
    <source>
        <strain evidence="1">XH-70</strain>
    </source>
</reference>
<accession>L0IHW7</accession>
<dbReference type="eggNOG" id="arCOG14370">
    <property type="taxonomic scope" value="Archaea"/>
</dbReference>
<dbReference type="KEGG" id="hru:Halru_3016"/>
<dbReference type="HOGENOM" id="CLU_1202646_0_0_2"/>
<dbReference type="Proteomes" id="UP000010846">
    <property type="component" value="Chromosome"/>
</dbReference>
<proteinExistence type="predicted"/>
<evidence type="ECO:0000313" key="2">
    <source>
        <dbReference type="Proteomes" id="UP000010846"/>
    </source>
</evidence>
<dbReference type="OrthoDB" id="303994at2157"/>
<dbReference type="EMBL" id="CP003050">
    <property type="protein sequence ID" value="AGB17582.1"/>
    <property type="molecule type" value="Genomic_DNA"/>
</dbReference>
<dbReference type="RefSeq" id="WP_015302167.1">
    <property type="nucleotide sequence ID" value="NC_019964.1"/>
</dbReference>
<name>L0IHW7_HALRX</name>
<gene>
    <name evidence="1" type="ordered locus">Halru_3016</name>
</gene>
<organism evidence="1 2">
    <name type="scientific">Halovivax ruber (strain DSM 18193 / JCM 13892 / XH-70)</name>
    <dbReference type="NCBI Taxonomy" id="797302"/>
    <lineage>
        <taxon>Archaea</taxon>
        <taxon>Methanobacteriati</taxon>
        <taxon>Methanobacteriota</taxon>
        <taxon>Stenosarchaea group</taxon>
        <taxon>Halobacteria</taxon>
        <taxon>Halobacteriales</taxon>
        <taxon>Natrialbaceae</taxon>
        <taxon>Halovivax</taxon>
    </lineage>
</organism>
<dbReference type="AlphaFoldDB" id="L0IHW7"/>
<sequence>MTGWNPDAELIDGQELVCLSNGAQSLLSKYEEFLKGDYDSIPNSELQDHVVETDLTADLGSLESRLREIESETIPKTGDSDPETAIAVHRNVDISRSDAADSGLWSAFSMLYFPWFVHHRWEFNSVSAMKEKFWTQARALDGKASTFERAWWIAELTCVEKSDGSVDYEPTRRALSKRRFSLLVFDTPMARYEPAVRALLEELYDEPDGGETDDDEGGLAETNVLDKTIKRFRKSGSVFPYEGQTKDQLASTIRDIREDVVSELSNND</sequence>
<keyword evidence="2" id="KW-1185">Reference proteome</keyword>
<protein>
    <submittedName>
        <fullName evidence="1">Uncharacterized protein</fullName>
    </submittedName>
</protein>
<evidence type="ECO:0000313" key="1">
    <source>
        <dbReference type="EMBL" id="AGB17582.1"/>
    </source>
</evidence>
<dbReference type="Pfam" id="PF19866">
    <property type="entry name" value="DUF6339"/>
    <property type="match status" value="1"/>
</dbReference>
<dbReference type="GeneID" id="14378088"/>
<dbReference type="STRING" id="797302.Halru_3016"/>
<dbReference type="InterPro" id="IPR045920">
    <property type="entry name" value="DUF6339"/>
</dbReference>